<feature type="transmembrane region" description="Helical" evidence="1">
    <location>
        <begin position="12"/>
        <end position="34"/>
    </location>
</feature>
<dbReference type="EMBL" id="RBOV01000308">
    <property type="protein sequence ID" value="RMN08829.1"/>
    <property type="molecule type" value="Genomic_DNA"/>
</dbReference>
<gene>
    <name evidence="2" type="ORF">ALQ65_200003</name>
</gene>
<proteinExistence type="predicted"/>
<accession>A0A3M3JDR9</accession>
<evidence type="ECO:0008006" key="4">
    <source>
        <dbReference type="Google" id="ProtNLM"/>
    </source>
</evidence>
<dbReference type="AlphaFoldDB" id="A0A3M3JDR9"/>
<name>A0A3M3JDR9_9PSED</name>
<keyword evidence="1" id="KW-0472">Membrane</keyword>
<comment type="caution">
    <text evidence="2">The sequence shown here is derived from an EMBL/GenBank/DDBJ whole genome shotgun (WGS) entry which is preliminary data.</text>
</comment>
<evidence type="ECO:0000256" key="1">
    <source>
        <dbReference type="SAM" id="Phobius"/>
    </source>
</evidence>
<keyword evidence="1" id="KW-0812">Transmembrane</keyword>
<protein>
    <recommendedName>
        <fullName evidence="4">DUF2523 domain-containing protein</fullName>
    </recommendedName>
</protein>
<dbReference type="Proteomes" id="UP000271468">
    <property type="component" value="Unassembled WGS sequence"/>
</dbReference>
<sequence length="97" mass="10053">MYGVLLAAGMNLVTWLLPRLLAVLGVVVISEAVYTPMLNFLQSKITTSLNGVGAEALSFLNFLAVPQAITIIFAAVTLKLGIKGAKSAFAKKGSSGA</sequence>
<dbReference type="Pfam" id="PF10734">
    <property type="entry name" value="DUF2523"/>
    <property type="match status" value="1"/>
</dbReference>
<dbReference type="InterPro" id="IPR019670">
    <property type="entry name" value="DUF2523"/>
</dbReference>
<evidence type="ECO:0000313" key="2">
    <source>
        <dbReference type="EMBL" id="RMN08829.1"/>
    </source>
</evidence>
<feature type="transmembrane region" description="Helical" evidence="1">
    <location>
        <begin position="59"/>
        <end position="82"/>
    </location>
</feature>
<reference evidence="2 3" key="1">
    <citation type="submission" date="2018-08" db="EMBL/GenBank/DDBJ databases">
        <title>Recombination of ecologically and evolutionarily significant loci maintains genetic cohesion in the Pseudomonas syringae species complex.</title>
        <authorList>
            <person name="Dillon M."/>
            <person name="Thakur S."/>
            <person name="Almeida R.N.D."/>
            <person name="Weir B.S."/>
            <person name="Guttman D.S."/>
        </authorList>
    </citation>
    <scope>NUCLEOTIDE SEQUENCE [LARGE SCALE GENOMIC DNA]</scope>
    <source>
        <strain evidence="2 3">ICMP 12341</strain>
    </source>
</reference>
<keyword evidence="1" id="KW-1133">Transmembrane helix</keyword>
<dbReference type="RefSeq" id="WP_054088182.1">
    <property type="nucleotide sequence ID" value="NZ_LJPZ01000206.1"/>
</dbReference>
<evidence type="ECO:0000313" key="3">
    <source>
        <dbReference type="Proteomes" id="UP000271468"/>
    </source>
</evidence>
<organism evidence="2 3">
    <name type="scientific">Pseudomonas syringae pv. coriandricola</name>
    <dbReference type="NCBI Taxonomy" id="264453"/>
    <lineage>
        <taxon>Bacteria</taxon>
        <taxon>Pseudomonadati</taxon>
        <taxon>Pseudomonadota</taxon>
        <taxon>Gammaproteobacteria</taxon>
        <taxon>Pseudomonadales</taxon>
        <taxon>Pseudomonadaceae</taxon>
        <taxon>Pseudomonas</taxon>
    </lineage>
</organism>